<dbReference type="GO" id="GO:0030170">
    <property type="term" value="F:pyridoxal phosphate binding"/>
    <property type="evidence" value="ECO:0007669"/>
    <property type="project" value="InterPro"/>
</dbReference>
<dbReference type="GO" id="GO:0005737">
    <property type="term" value="C:cytoplasm"/>
    <property type="evidence" value="ECO:0007669"/>
    <property type="project" value="TreeGrafter"/>
</dbReference>
<dbReference type="PANTHER" id="PTHR11808:SF90">
    <property type="entry name" value="CYSTATHIONINE GAMMA-SYNTHASE"/>
    <property type="match status" value="1"/>
</dbReference>
<dbReference type="AlphaFoldDB" id="K1UYW2"/>
<keyword evidence="2" id="KW-0663">Pyridoxal phosphate</keyword>
<dbReference type="SUPFAM" id="SSF53383">
    <property type="entry name" value="PLP-dependent transferases"/>
    <property type="match status" value="1"/>
</dbReference>
<evidence type="ECO:0000256" key="1">
    <source>
        <dbReference type="ARBA" id="ARBA00001933"/>
    </source>
</evidence>
<comment type="cofactor">
    <cofactor evidence="1">
        <name>pyridoxal 5'-phosphate</name>
        <dbReference type="ChEBI" id="CHEBI:597326"/>
    </cofactor>
</comment>
<dbReference type="EMBL" id="AJWY01002965">
    <property type="protein sequence ID" value="EKC76811.1"/>
    <property type="molecule type" value="Genomic_DNA"/>
</dbReference>
<accession>K1UYW2</accession>
<dbReference type="PANTHER" id="PTHR11808">
    <property type="entry name" value="TRANS-SULFURATION ENZYME FAMILY MEMBER"/>
    <property type="match status" value="1"/>
</dbReference>
<reference evidence="3" key="1">
    <citation type="journal article" date="2013" name="Environ. Microbiol.">
        <title>Microbiota from the distal guts of lean and obese adolescents exhibit partial functional redundancy besides clear differences in community structure.</title>
        <authorList>
            <person name="Ferrer M."/>
            <person name="Ruiz A."/>
            <person name="Lanza F."/>
            <person name="Haange S.B."/>
            <person name="Oberbach A."/>
            <person name="Till H."/>
            <person name="Bargiela R."/>
            <person name="Campoy C."/>
            <person name="Segura M.T."/>
            <person name="Richter M."/>
            <person name="von Bergen M."/>
            <person name="Seifert J."/>
            <person name="Suarez A."/>
        </authorList>
    </citation>
    <scope>NUCLEOTIDE SEQUENCE</scope>
</reference>
<dbReference type="GO" id="GO:0019346">
    <property type="term" value="P:transsulfuration"/>
    <property type="evidence" value="ECO:0007669"/>
    <property type="project" value="InterPro"/>
</dbReference>
<evidence type="ECO:0000256" key="2">
    <source>
        <dbReference type="ARBA" id="ARBA00022898"/>
    </source>
</evidence>
<feature type="non-terminal residue" evidence="3">
    <location>
        <position position="78"/>
    </location>
</feature>
<evidence type="ECO:0000313" key="3">
    <source>
        <dbReference type="EMBL" id="EKC76811.1"/>
    </source>
</evidence>
<protein>
    <submittedName>
        <fullName evidence="3">Cys/Met metabolism, pyridoxal phosphate-dependent enzyme</fullName>
    </submittedName>
</protein>
<gene>
    <name evidence="3" type="ORF">LEA_04506</name>
</gene>
<dbReference type="GO" id="GO:0016846">
    <property type="term" value="F:carbon-sulfur lyase activity"/>
    <property type="evidence" value="ECO:0007669"/>
    <property type="project" value="TreeGrafter"/>
</dbReference>
<dbReference type="Gene3D" id="3.40.640.10">
    <property type="entry name" value="Type I PLP-dependent aspartate aminotransferase-like (Major domain)"/>
    <property type="match status" value="1"/>
</dbReference>
<proteinExistence type="predicted"/>
<dbReference type="InterPro" id="IPR015421">
    <property type="entry name" value="PyrdxlP-dep_Trfase_major"/>
</dbReference>
<name>K1UYW2_9ZZZZ</name>
<dbReference type="InterPro" id="IPR015424">
    <property type="entry name" value="PyrdxlP-dep_Trfase"/>
</dbReference>
<dbReference type="Pfam" id="PF01053">
    <property type="entry name" value="Cys_Met_Meta_PP"/>
    <property type="match status" value="1"/>
</dbReference>
<organism evidence="3">
    <name type="scientific">human gut metagenome</name>
    <dbReference type="NCBI Taxonomy" id="408170"/>
    <lineage>
        <taxon>unclassified sequences</taxon>
        <taxon>metagenomes</taxon>
        <taxon>organismal metagenomes</taxon>
    </lineage>
</organism>
<comment type="caution">
    <text evidence="3">The sequence shown here is derived from an EMBL/GenBank/DDBJ whole genome shotgun (WGS) entry which is preliminary data.</text>
</comment>
<dbReference type="InterPro" id="IPR000277">
    <property type="entry name" value="Cys/Met-Metab_PyrdxlP-dep_enz"/>
</dbReference>
<sequence>MEIFKPGDHIIIDEDLYGGSIRLFHSINVKNGLTFTSVDLSSVDVEDYIQDNTKAIYAETPTNPMMRVSDLEELYKER</sequence>